<dbReference type="RefSeq" id="XP_013758848.1">
    <property type="nucleotide sequence ID" value="XM_013903394.1"/>
</dbReference>
<dbReference type="AlphaFoldDB" id="A0A0L0D882"/>
<evidence type="ECO:0000256" key="1">
    <source>
        <dbReference type="SAM" id="Coils"/>
    </source>
</evidence>
<evidence type="ECO:0000313" key="3">
    <source>
        <dbReference type="Proteomes" id="UP000054408"/>
    </source>
</evidence>
<dbReference type="SUPFAM" id="SSF48452">
    <property type="entry name" value="TPR-like"/>
    <property type="match status" value="2"/>
</dbReference>
<proteinExistence type="predicted"/>
<evidence type="ECO:0008006" key="4">
    <source>
        <dbReference type="Google" id="ProtNLM"/>
    </source>
</evidence>
<dbReference type="Gene3D" id="1.25.40.10">
    <property type="entry name" value="Tetratricopeptide repeat domain"/>
    <property type="match status" value="2"/>
</dbReference>
<dbReference type="EMBL" id="GL349450">
    <property type="protein sequence ID" value="KNC48281.1"/>
    <property type="molecule type" value="Genomic_DNA"/>
</dbReference>
<reference evidence="2 3" key="1">
    <citation type="submission" date="2010-05" db="EMBL/GenBank/DDBJ databases">
        <title>The Genome Sequence of Thecamonas trahens ATCC 50062.</title>
        <authorList>
            <consortium name="The Broad Institute Genome Sequencing Platform"/>
            <person name="Russ C."/>
            <person name="Cuomo C."/>
            <person name="Shea T."/>
            <person name="Young S.K."/>
            <person name="Zeng Q."/>
            <person name="Koehrsen M."/>
            <person name="Haas B."/>
            <person name="Borodovsky M."/>
            <person name="Guigo R."/>
            <person name="Alvarado L."/>
            <person name="Berlin A."/>
            <person name="Bochicchio J."/>
            <person name="Borenstein D."/>
            <person name="Chapman S."/>
            <person name="Chen Z."/>
            <person name="Freedman E."/>
            <person name="Gellesch M."/>
            <person name="Goldberg J."/>
            <person name="Griggs A."/>
            <person name="Gujja S."/>
            <person name="Heilman E."/>
            <person name="Heiman D."/>
            <person name="Hepburn T."/>
            <person name="Howarth C."/>
            <person name="Jen D."/>
            <person name="Larson L."/>
            <person name="Mehta T."/>
            <person name="Park D."/>
            <person name="Pearson M."/>
            <person name="Roberts A."/>
            <person name="Saif S."/>
            <person name="Shenoy N."/>
            <person name="Sisk P."/>
            <person name="Stolte C."/>
            <person name="Sykes S."/>
            <person name="Thomson T."/>
            <person name="Walk T."/>
            <person name="White J."/>
            <person name="Yandava C."/>
            <person name="Burger G."/>
            <person name="Gray M.W."/>
            <person name="Holland P.W.H."/>
            <person name="King N."/>
            <person name="Lang F.B.F."/>
            <person name="Roger A.J."/>
            <person name="Ruiz-Trillo I."/>
            <person name="Lander E."/>
            <person name="Nusbaum C."/>
        </authorList>
    </citation>
    <scope>NUCLEOTIDE SEQUENCE [LARGE SCALE GENOMIC DNA]</scope>
    <source>
        <strain evidence="2 3">ATCC 50062</strain>
    </source>
</reference>
<accession>A0A0L0D882</accession>
<protein>
    <recommendedName>
        <fullName evidence="4">Tetratricopeptide repeat protein</fullName>
    </recommendedName>
</protein>
<name>A0A0L0D882_THETB</name>
<keyword evidence="3" id="KW-1185">Reference proteome</keyword>
<dbReference type="InterPro" id="IPR011990">
    <property type="entry name" value="TPR-like_helical_dom_sf"/>
</dbReference>
<organism evidence="2 3">
    <name type="scientific">Thecamonas trahens ATCC 50062</name>
    <dbReference type="NCBI Taxonomy" id="461836"/>
    <lineage>
        <taxon>Eukaryota</taxon>
        <taxon>Apusozoa</taxon>
        <taxon>Apusomonadida</taxon>
        <taxon>Apusomonadidae</taxon>
        <taxon>Thecamonas</taxon>
    </lineage>
</organism>
<sequence>MAASSDNATTVTHELAQEVTEALVMYSEAMGLLRQESYFKAAVMLDKAVKALVAAAPLPDDAERVLMQARVALANALLAGGKINSAVRHLDVAIEALKAAGLMEDVLDAMNSLFLCKLHAGEWDEAADVSRAMGDVLDDIGAPESAVAARARGDAVAAGWPKNRIVVLVFGQGGAPDEADELEVDDALEVIRAGGGGVRIGFKYQRNRPALPAAEIFMQGFHETMAEGEYDDAAGLIELAAKIDVHNPDPHYHTGRLCLVQHDYTGAKAAFERAQELAPGWHSAQALAWLASCVADGTMTDGIYEALQELDELEDNAEDSAEAAAAYAAMAQEACEKYPLHPLVYNHLGSATYLVSRDAEAAKAHWDTALEVLGDADLDEIRGVILTSKAAALEDDDPTAWRAAMELAAHLGQNAMLTATMAKIALATDDAVKAAESAAAPDA</sequence>
<keyword evidence="1" id="KW-0175">Coiled coil</keyword>
<gene>
    <name evidence="2" type="ORF">AMSG_04511</name>
</gene>
<dbReference type="GeneID" id="25564050"/>
<dbReference type="Proteomes" id="UP000054408">
    <property type="component" value="Unassembled WGS sequence"/>
</dbReference>
<evidence type="ECO:0000313" key="2">
    <source>
        <dbReference type="EMBL" id="KNC48281.1"/>
    </source>
</evidence>
<feature type="coiled-coil region" evidence="1">
    <location>
        <begin position="303"/>
        <end position="330"/>
    </location>
</feature>